<dbReference type="InterPro" id="IPR000198">
    <property type="entry name" value="RhoGAP_dom"/>
</dbReference>
<dbReference type="PANTHER" id="PTHR23176:SF128">
    <property type="entry name" value="RHO GTPASE-ACTIVATING PROTEIN RGD1"/>
    <property type="match status" value="1"/>
</dbReference>
<dbReference type="GO" id="GO:0005933">
    <property type="term" value="C:cellular bud"/>
    <property type="evidence" value="ECO:0007669"/>
    <property type="project" value="UniProtKB-ARBA"/>
</dbReference>
<dbReference type="SUPFAM" id="SSF48350">
    <property type="entry name" value="GTPase activation domain, GAP"/>
    <property type="match status" value="1"/>
</dbReference>
<protein>
    <submittedName>
        <fullName evidence="7">RhoGAP domain-containing protein</fullName>
    </submittedName>
</protein>
<evidence type="ECO:0000256" key="3">
    <source>
        <dbReference type="SAM" id="Coils"/>
    </source>
</evidence>
<proteinExistence type="predicted"/>
<feature type="region of interest" description="Disordered" evidence="4">
    <location>
        <begin position="370"/>
        <end position="400"/>
    </location>
</feature>
<evidence type="ECO:0000259" key="5">
    <source>
        <dbReference type="PROSITE" id="PS50238"/>
    </source>
</evidence>
<dbReference type="InterPro" id="IPR027267">
    <property type="entry name" value="AH/BAR_dom_sf"/>
</dbReference>
<gene>
    <name evidence="7" type="primary">MPUL0A12240</name>
    <name evidence="7" type="ORF">METSCH_A12240</name>
</gene>
<dbReference type="GO" id="GO:0007165">
    <property type="term" value="P:signal transduction"/>
    <property type="evidence" value="ECO:0007669"/>
    <property type="project" value="InterPro"/>
</dbReference>
<dbReference type="InterPro" id="IPR031160">
    <property type="entry name" value="F_BAR_dom"/>
</dbReference>
<feature type="domain" description="F-BAR" evidence="6">
    <location>
        <begin position="54"/>
        <end position="322"/>
    </location>
</feature>
<feature type="coiled-coil region" evidence="3">
    <location>
        <begin position="162"/>
        <end position="196"/>
    </location>
</feature>
<dbReference type="Proteomes" id="UP000292447">
    <property type="component" value="Chromosome I"/>
</dbReference>
<dbReference type="PROSITE" id="PS50238">
    <property type="entry name" value="RHOGAP"/>
    <property type="match status" value="1"/>
</dbReference>
<evidence type="ECO:0000313" key="7">
    <source>
        <dbReference type="EMBL" id="QBM86579.1"/>
    </source>
</evidence>
<dbReference type="Gene3D" id="1.20.1270.60">
    <property type="entry name" value="Arfaptin homology (AH) domain/BAR domain"/>
    <property type="match status" value="1"/>
</dbReference>
<dbReference type="PANTHER" id="PTHR23176">
    <property type="entry name" value="RHO/RAC/CDC GTPASE-ACTIVATING PROTEIN"/>
    <property type="match status" value="1"/>
</dbReference>
<keyword evidence="1" id="KW-0343">GTPase activation</keyword>
<evidence type="ECO:0000313" key="8">
    <source>
        <dbReference type="Proteomes" id="UP000292447"/>
    </source>
</evidence>
<dbReference type="SUPFAM" id="SSF103657">
    <property type="entry name" value="BAR/IMD domain-like"/>
    <property type="match status" value="1"/>
</dbReference>
<sequence length="642" mass="72135">MKHPGPQPSHGFLVPPKPQTRLYTNARRHWIKHPSSKMLPNESSSLVSDSTKLLELDAIQSFMNSDGALEVLLTRLKQSLNTGDEISKYVKRKAMIEDEHYSLLKKHSSSLRTGMKASKTIKSDNFAKKFDSIVEFDEKLYSVGNSYVTALNIMHDELVSLINTVSRSRKSIKEECKRKEKECSDAILLAEKAKQKYHHLCDDLEKVRTSDPNKKSFLKNKTAEQQEDELQRKVDAADLDYKLKVSHSRKIKDEILMIHRPMHSKKLKNLILEIDIAMNVQLQKFATWSETLVMNTGVLIAPLQNEKLSMKALAYDIDNELDLYNYLLAHLKPMTNRALVPVDYVAHPSISKSAPPAKPFFSTNAQKTNAATPAPISTGKPPQPETSKATPDLLPSASNAQFSGQNVNPAYSYSSLDPANVTEELKGPRSLSLVNPYSQPTFGVSIEDVIQFAGIDNVPLVVKRCTDVIENYGLDIEGVYRTSGNKTTVQSLKESIDSNFANYLLIGNNIDPENVMDADIYCTASLLKLYFTCLPEPLLTAEYYQSFIDTVKSTNELNIAKKLHHLVYNLPDGSYFTLRALIFHLNKVAANESYNRMSAKSLSIIWGPAILCDQLMSPQDMSYKSKVVEELMLIADEIFETD</sequence>
<accession>A0A4P6XIW5</accession>
<organism evidence="7 8">
    <name type="scientific">Metschnikowia aff. pulcherrima</name>
    <dbReference type="NCBI Taxonomy" id="2163413"/>
    <lineage>
        <taxon>Eukaryota</taxon>
        <taxon>Fungi</taxon>
        <taxon>Dikarya</taxon>
        <taxon>Ascomycota</taxon>
        <taxon>Saccharomycotina</taxon>
        <taxon>Pichiomycetes</taxon>
        <taxon>Metschnikowiaceae</taxon>
        <taxon>Metschnikowia</taxon>
    </lineage>
</organism>
<keyword evidence="2 3" id="KW-0175">Coiled coil</keyword>
<dbReference type="Pfam" id="PF00611">
    <property type="entry name" value="FCH"/>
    <property type="match status" value="1"/>
</dbReference>
<feature type="domain" description="Rho-GAP" evidence="5">
    <location>
        <begin position="444"/>
        <end position="639"/>
    </location>
</feature>
<evidence type="ECO:0000256" key="2">
    <source>
        <dbReference type="PROSITE-ProRule" id="PRU01077"/>
    </source>
</evidence>
<dbReference type="STRING" id="2163413.A0A4P6XIW5"/>
<name>A0A4P6XIW5_9ASCO</name>
<dbReference type="PROSITE" id="PS51741">
    <property type="entry name" value="F_BAR"/>
    <property type="match status" value="1"/>
</dbReference>
<dbReference type="InterPro" id="IPR001060">
    <property type="entry name" value="FCH_dom"/>
</dbReference>
<dbReference type="Gene3D" id="1.10.555.10">
    <property type="entry name" value="Rho GTPase activation protein"/>
    <property type="match status" value="1"/>
</dbReference>
<dbReference type="GO" id="GO:0005096">
    <property type="term" value="F:GTPase activator activity"/>
    <property type="evidence" value="ECO:0007669"/>
    <property type="project" value="UniProtKB-KW"/>
</dbReference>
<keyword evidence="8" id="KW-1185">Reference proteome</keyword>
<dbReference type="SMART" id="SM00324">
    <property type="entry name" value="RhoGAP"/>
    <property type="match status" value="1"/>
</dbReference>
<dbReference type="GO" id="GO:0005938">
    <property type="term" value="C:cell cortex"/>
    <property type="evidence" value="ECO:0007669"/>
    <property type="project" value="UniProtKB-ARBA"/>
</dbReference>
<reference evidence="8" key="1">
    <citation type="submission" date="2019-03" db="EMBL/GenBank/DDBJ databases">
        <title>Snf2 controls pulcherriminic acid biosynthesis and connects pigmentation and antifungal activity of the yeast Metschnikowia pulcherrima.</title>
        <authorList>
            <person name="Gore-Lloyd D."/>
            <person name="Sumann I."/>
            <person name="Brachmann A.O."/>
            <person name="Schneeberger K."/>
            <person name="Ortiz-Merino R.A."/>
            <person name="Moreno-Beltran M."/>
            <person name="Schlaefli M."/>
            <person name="Kirner P."/>
            <person name="Santos Kron A."/>
            <person name="Wolfe K.H."/>
            <person name="Piel J."/>
            <person name="Ahrens C.H."/>
            <person name="Henk D."/>
            <person name="Freimoser F.M."/>
        </authorList>
    </citation>
    <scope>NUCLEOTIDE SEQUENCE [LARGE SCALE GENOMIC DNA]</scope>
    <source>
        <strain evidence="8">APC 1.2</strain>
    </source>
</reference>
<evidence type="ECO:0000259" key="6">
    <source>
        <dbReference type="PROSITE" id="PS51741"/>
    </source>
</evidence>
<dbReference type="InterPro" id="IPR050729">
    <property type="entry name" value="Rho-GAP"/>
</dbReference>
<dbReference type="InterPro" id="IPR008936">
    <property type="entry name" value="Rho_GTPase_activation_prot"/>
</dbReference>
<dbReference type="Pfam" id="PF00620">
    <property type="entry name" value="RhoGAP"/>
    <property type="match status" value="1"/>
</dbReference>
<evidence type="ECO:0000256" key="4">
    <source>
        <dbReference type="SAM" id="MobiDB-lite"/>
    </source>
</evidence>
<dbReference type="EMBL" id="CP034456">
    <property type="protein sequence ID" value="QBM86579.1"/>
    <property type="molecule type" value="Genomic_DNA"/>
</dbReference>
<dbReference type="AlphaFoldDB" id="A0A4P6XIW5"/>
<evidence type="ECO:0000256" key="1">
    <source>
        <dbReference type="ARBA" id="ARBA00022468"/>
    </source>
</evidence>